<dbReference type="AlphaFoldDB" id="A0A5Q2QAS6"/>
<keyword evidence="4" id="KW-1185">Reference proteome</keyword>
<proteinExistence type="predicted"/>
<evidence type="ECO:0000313" key="3">
    <source>
        <dbReference type="EMBL" id="QGG80144.1"/>
    </source>
</evidence>
<name>A0A5Q2QAS6_9GAMM</name>
<gene>
    <name evidence="3" type="ORF">GH975_05970</name>
</gene>
<keyword evidence="1 2" id="KW-0472">Membrane</keyword>
<dbReference type="Proteomes" id="UP000388235">
    <property type="component" value="Chromosome"/>
</dbReference>
<accession>A0A5Q2QAS6</accession>
<protein>
    <recommendedName>
        <fullName evidence="1">Inner membrane protein</fullName>
    </recommendedName>
</protein>
<dbReference type="KEGG" id="llp:GH975_05970"/>
<dbReference type="RefSeq" id="WP_153713648.1">
    <property type="nucleotide sequence ID" value="NZ_CP045871.1"/>
</dbReference>
<sequence>MQIKHVKHLSLLAAGWISLVTGAIGLVVPLLPTTVFWLIALWCFSRTNPAMQHWLRTHPRLGETLTDFADHGVICRRGKGFAIGGLWVSLSLSLWLAQPPTWLSSVLVLGAIALSLFLATRPQCRPHLQCPLGNHANTD</sequence>
<dbReference type="PANTHER" id="PTHR35813:SF1">
    <property type="entry name" value="INNER MEMBRANE PROTEIN YBAN"/>
    <property type="match status" value="1"/>
</dbReference>
<keyword evidence="1" id="KW-1003">Cell membrane</keyword>
<dbReference type="InterPro" id="IPR007401">
    <property type="entry name" value="DUF454"/>
</dbReference>
<dbReference type="PIRSF" id="PIRSF016789">
    <property type="entry name" value="DUF454"/>
    <property type="match status" value="1"/>
</dbReference>
<evidence type="ECO:0000256" key="2">
    <source>
        <dbReference type="SAM" id="Phobius"/>
    </source>
</evidence>
<feature type="transmembrane region" description="Helical" evidence="2">
    <location>
        <begin position="102"/>
        <end position="119"/>
    </location>
</feature>
<keyword evidence="1" id="KW-0997">Cell inner membrane</keyword>
<reference evidence="3 4" key="1">
    <citation type="submission" date="2019-11" db="EMBL/GenBank/DDBJ databases">
        <authorList>
            <person name="Khan S.A."/>
            <person name="Jeon C.O."/>
            <person name="Chun B.H."/>
        </authorList>
    </citation>
    <scope>NUCLEOTIDE SEQUENCE [LARGE SCALE GENOMIC DNA]</scope>
    <source>
        <strain evidence="3 4">IMCC 1097</strain>
    </source>
</reference>
<dbReference type="Pfam" id="PF04304">
    <property type="entry name" value="DUF454"/>
    <property type="match status" value="1"/>
</dbReference>
<comment type="subcellular location">
    <subcellularLocation>
        <location evidence="1">Cell inner membrane</location>
        <topology evidence="1">Multi-pass membrane protein</topology>
    </subcellularLocation>
</comment>
<dbReference type="GO" id="GO:0005886">
    <property type="term" value="C:plasma membrane"/>
    <property type="evidence" value="ECO:0007669"/>
    <property type="project" value="UniProtKB-SubCell"/>
</dbReference>
<organism evidence="3 4">
    <name type="scientific">Litorivicinus lipolyticus</name>
    <dbReference type="NCBI Taxonomy" id="418701"/>
    <lineage>
        <taxon>Bacteria</taxon>
        <taxon>Pseudomonadati</taxon>
        <taxon>Pseudomonadota</taxon>
        <taxon>Gammaproteobacteria</taxon>
        <taxon>Oceanospirillales</taxon>
        <taxon>Litorivicinaceae</taxon>
        <taxon>Litorivicinus</taxon>
    </lineage>
</organism>
<dbReference type="OrthoDB" id="9816293at2"/>
<evidence type="ECO:0000313" key="4">
    <source>
        <dbReference type="Proteomes" id="UP000388235"/>
    </source>
</evidence>
<dbReference type="EMBL" id="CP045871">
    <property type="protein sequence ID" value="QGG80144.1"/>
    <property type="molecule type" value="Genomic_DNA"/>
</dbReference>
<evidence type="ECO:0000256" key="1">
    <source>
        <dbReference type="PIRNR" id="PIRNR016789"/>
    </source>
</evidence>
<feature type="transmembrane region" description="Helical" evidence="2">
    <location>
        <begin position="80"/>
        <end position="96"/>
    </location>
</feature>
<keyword evidence="2" id="KW-0812">Transmembrane</keyword>
<feature type="transmembrane region" description="Helical" evidence="2">
    <location>
        <begin position="16"/>
        <end position="44"/>
    </location>
</feature>
<keyword evidence="2" id="KW-1133">Transmembrane helix</keyword>
<dbReference type="PANTHER" id="PTHR35813">
    <property type="entry name" value="INNER MEMBRANE PROTEIN YBAN"/>
    <property type="match status" value="1"/>
</dbReference>